<accession>A0AC61U1L7</accession>
<dbReference type="Proteomes" id="UP001059663">
    <property type="component" value="Chromosome"/>
</dbReference>
<organism evidence="1 2">
    <name type="scientific">Janibacter limosus</name>
    <dbReference type="NCBI Taxonomy" id="53458"/>
    <lineage>
        <taxon>Bacteria</taxon>
        <taxon>Bacillati</taxon>
        <taxon>Actinomycetota</taxon>
        <taxon>Actinomycetes</taxon>
        <taxon>Micrococcales</taxon>
        <taxon>Intrasporangiaceae</taxon>
        <taxon>Janibacter</taxon>
    </lineage>
</organism>
<reference evidence="1" key="1">
    <citation type="submission" date="2021-11" db="EMBL/GenBank/DDBJ databases">
        <title>Study of the species diversity of bacterial strains isolated from a unique natural object - Shulgan-Tash cave (Bashkiria).</title>
        <authorList>
            <person name="Sazanova A.L."/>
            <person name="Chirak E.R."/>
            <person name="Safronova V.I."/>
        </authorList>
    </citation>
    <scope>NUCLEOTIDE SEQUENCE</scope>
    <source>
        <strain evidence="1">P1</strain>
    </source>
</reference>
<evidence type="ECO:0000313" key="1">
    <source>
        <dbReference type="EMBL" id="UUZ43914.1"/>
    </source>
</evidence>
<protein>
    <submittedName>
        <fullName evidence="1">Thioesterase family protein</fullName>
    </submittedName>
</protein>
<dbReference type="EMBL" id="CP087977">
    <property type="protein sequence ID" value="UUZ43914.1"/>
    <property type="molecule type" value="Genomic_DNA"/>
</dbReference>
<sequence length="264" mass="28750">MSSFYRQLDDRTFDSLPSTAGPWSPHAQHAGPPAALLARAMEQHEPAPGTRLADVRLDILGPIPVRPLTIATEVLRGGRSMQLLQATASVDGRPAAVARAWRITRAPDDFPHWPVVALRRWSRCRRRAVRDICRCREPTRTVISRPSSGGSSPEAWGPVGSPPAWGRQLVPLVEGEEPTGWQRALVLADSGGGITLTLDPRRHTYINCDLHVALDRDPEGEWIRMDSRALASPGHGGTVHTTLADARGELGTGLQTMVSMDARP</sequence>
<name>A0AC61U1L7_9MICO</name>
<proteinExistence type="predicted"/>
<gene>
    <name evidence="1" type="ORF">LP422_14615</name>
</gene>
<evidence type="ECO:0000313" key="2">
    <source>
        <dbReference type="Proteomes" id="UP001059663"/>
    </source>
</evidence>